<dbReference type="CDD" id="cd12107">
    <property type="entry name" value="Hemerythrin"/>
    <property type="match status" value="1"/>
</dbReference>
<evidence type="ECO:0000313" key="6">
    <source>
        <dbReference type="Proteomes" id="UP000283458"/>
    </source>
</evidence>
<evidence type="ECO:0000259" key="4">
    <source>
        <dbReference type="Pfam" id="PF01814"/>
    </source>
</evidence>
<dbReference type="GO" id="GO:0046872">
    <property type="term" value="F:metal ion binding"/>
    <property type="evidence" value="ECO:0007669"/>
    <property type="project" value="UniProtKB-KW"/>
</dbReference>
<protein>
    <submittedName>
        <fullName evidence="5">Hemerythrin-like metal-binding protein</fullName>
    </submittedName>
</protein>
<keyword evidence="3" id="KW-0408">Iron</keyword>
<dbReference type="AlphaFoldDB" id="A0A418W2T3"/>
<name>A0A418W2T3_9PROT</name>
<reference evidence="5 6" key="1">
    <citation type="submission" date="2018-09" db="EMBL/GenBank/DDBJ databases">
        <authorList>
            <person name="Zhu H."/>
        </authorList>
    </citation>
    <scope>NUCLEOTIDE SEQUENCE [LARGE SCALE GENOMIC DNA]</scope>
    <source>
        <strain evidence="5 6">K2W22B-5</strain>
    </source>
</reference>
<organism evidence="5 6">
    <name type="scientific">Azospirillum cavernae</name>
    <dbReference type="NCBI Taxonomy" id="2320860"/>
    <lineage>
        <taxon>Bacteria</taxon>
        <taxon>Pseudomonadati</taxon>
        <taxon>Pseudomonadota</taxon>
        <taxon>Alphaproteobacteria</taxon>
        <taxon>Rhodospirillales</taxon>
        <taxon>Azospirillaceae</taxon>
        <taxon>Azospirillum</taxon>
    </lineage>
</organism>
<dbReference type="InterPro" id="IPR035938">
    <property type="entry name" value="Hemerythrin-like_sf"/>
</dbReference>
<feature type="domain" description="Hemerythrin-like" evidence="4">
    <location>
        <begin position="14"/>
        <end position="125"/>
    </location>
</feature>
<dbReference type="InterPro" id="IPR012827">
    <property type="entry name" value="Hemerythrin_metal-bd"/>
</dbReference>
<dbReference type="Proteomes" id="UP000283458">
    <property type="component" value="Unassembled WGS sequence"/>
</dbReference>
<evidence type="ECO:0000313" key="5">
    <source>
        <dbReference type="EMBL" id="RJF84244.1"/>
    </source>
</evidence>
<dbReference type="EMBL" id="QYUL01000001">
    <property type="protein sequence ID" value="RJF84244.1"/>
    <property type="molecule type" value="Genomic_DNA"/>
</dbReference>
<dbReference type="Pfam" id="PF01814">
    <property type="entry name" value="Hemerythrin"/>
    <property type="match status" value="1"/>
</dbReference>
<dbReference type="SUPFAM" id="SSF47188">
    <property type="entry name" value="Hemerythrin-like"/>
    <property type="match status" value="1"/>
</dbReference>
<dbReference type="InterPro" id="IPR012312">
    <property type="entry name" value="Hemerythrin-like"/>
</dbReference>
<comment type="caution">
    <text evidence="5">The sequence shown here is derived from an EMBL/GenBank/DDBJ whole genome shotgun (WGS) entry which is preliminary data.</text>
</comment>
<dbReference type="NCBIfam" id="TIGR02481">
    <property type="entry name" value="hemeryth_dom"/>
    <property type="match status" value="1"/>
</dbReference>
<gene>
    <name evidence="5" type="ORF">D3877_06630</name>
</gene>
<accession>A0A418W2T3</accession>
<keyword evidence="2" id="KW-0479">Metal-binding</keyword>
<proteinExistence type="inferred from homology"/>
<evidence type="ECO:0000256" key="2">
    <source>
        <dbReference type="ARBA" id="ARBA00022723"/>
    </source>
</evidence>
<comment type="similarity">
    <text evidence="1">Belongs to the hemerythrin family.</text>
</comment>
<dbReference type="OrthoDB" id="7305796at2"/>
<keyword evidence="6" id="KW-1185">Reference proteome</keyword>
<dbReference type="RefSeq" id="WP_119829884.1">
    <property type="nucleotide sequence ID" value="NZ_QYUL01000001.1"/>
</dbReference>
<dbReference type="Gene3D" id="1.20.120.50">
    <property type="entry name" value="Hemerythrin-like"/>
    <property type="match status" value="1"/>
</dbReference>
<sequence length="144" mass="16893">MLDWRAEMVIDHGVLDDDHRQTHELIRRFLALPGDDDQRARATALLERLRDLSLQHFAREEKVQMAIRYPLLDEHRAQHRRMIVLLSEIIEQVEARESAFSFGYAKSKADQLLPFWFMEHLAKADLALKLHIAKTPTVMRALAR</sequence>
<evidence type="ECO:0000256" key="3">
    <source>
        <dbReference type="ARBA" id="ARBA00023004"/>
    </source>
</evidence>
<evidence type="ECO:0000256" key="1">
    <source>
        <dbReference type="ARBA" id="ARBA00010587"/>
    </source>
</evidence>